<keyword evidence="3" id="KW-1185">Reference proteome</keyword>
<feature type="compositionally biased region" description="Basic and acidic residues" evidence="1">
    <location>
        <begin position="94"/>
        <end position="105"/>
    </location>
</feature>
<gene>
    <name evidence="2" type="ORF">WA026_008068</name>
</gene>
<organism evidence="2 3">
    <name type="scientific">Henosepilachna vigintioctopunctata</name>
    <dbReference type="NCBI Taxonomy" id="420089"/>
    <lineage>
        <taxon>Eukaryota</taxon>
        <taxon>Metazoa</taxon>
        <taxon>Ecdysozoa</taxon>
        <taxon>Arthropoda</taxon>
        <taxon>Hexapoda</taxon>
        <taxon>Insecta</taxon>
        <taxon>Pterygota</taxon>
        <taxon>Neoptera</taxon>
        <taxon>Endopterygota</taxon>
        <taxon>Coleoptera</taxon>
        <taxon>Polyphaga</taxon>
        <taxon>Cucujiformia</taxon>
        <taxon>Coccinelloidea</taxon>
        <taxon>Coccinellidae</taxon>
        <taxon>Epilachninae</taxon>
        <taxon>Epilachnini</taxon>
        <taxon>Henosepilachna</taxon>
    </lineage>
</organism>
<comment type="caution">
    <text evidence="2">The sequence shown here is derived from an EMBL/GenBank/DDBJ whole genome shotgun (WGS) entry which is preliminary data.</text>
</comment>
<name>A0AAW1TRW5_9CUCU</name>
<evidence type="ECO:0000313" key="2">
    <source>
        <dbReference type="EMBL" id="KAK9870511.1"/>
    </source>
</evidence>
<protein>
    <submittedName>
        <fullName evidence="2">Uncharacterized protein</fullName>
    </submittedName>
</protein>
<dbReference type="Proteomes" id="UP001431783">
    <property type="component" value="Unassembled WGS sequence"/>
</dbReference>
<dbReference type="EMBL" id="JARQZJ010000003">
    <property type="protein sequence ID" value="KAK9870511.1"/>
    <property type="molecule type" value="Genomic_DNA"/>
</dbReference>
<feature type="region of interest" description="Disordered" evidence="1">
    <location>
        <begin position="53"/>
        <end position="109"/>
    </location>
</feature>
<sequence>MEANQNQWRSKRCNSQILHIKHNIKDNQLKNQNQWNQAVHKTAAHQFPNTAYQTQYQGQSSQNVNKYAAQPQPSTYGSQTSEYSSKNIGGEDDGQYHEENEEKGPPKGFFYKFDYPVGIIVSKQGPAEKGVHQGGGYQSQH</sequence>
<feature type="compositionally biased region" description="Polar residues" evidence="1">
    <location>
        <begin position="53"/>
        <end position="87"/>
    </location>
</feature>
<evidence type="ECO:0000313" key="3">
    <source>
        <dbReference type="Proteomes" id="UP001431783"/>
    </source>
</evidence>
<proteinExistence type="predicted"/>
<accession>A0AAW1TRW5</accession>
<dbReference type="AlphaFoldDB" id="A0AAW1TRW5"/>
<evidence type="ECO:0000256" key="1">
    <source>
        <dbReference type="SAM" id="MobiDB-lite"/>
    </source>
</evidence>
<reference evidence="2 3" key="1">
    <citation type="submission" date="2023-03" db="EMBL/GenBank/DDBJ databases">
        <title>Genome insight into feeding habits of ladybird beetles.</title>
        <authorList>
            <person name="Li H.-S."/>
            <person name="Huang Y.-H."/>
            <person name="Pang H."/>
        </authorList>
    </citation>
    <scope>NUCLEOTIDE SEQUENCE [LARGE SCALE GENOMIC DNA]</scope>
    <source>
        <strain evidence="2">SYSU_2023b</strain>
        <tissue evidence="2">Whole body</tissue>
    </source>
</reference>